<protein>
    <submittedName>
        <fullName evidence="4">Mut7-C RNAse domain-containing protein</fullName>
    </submittedName>
</protein>
<keyword evidence="5" id="KW-1185">Reference proteome</keyword>
<sequence>MTFTATFLFHDSLNDFLRKFQKQQRLEYKFEGKPSVKDAIEAQGVPHPEIAQILVDGEPVSFQYLLKPNDFVEVFPATKNQIPEAKLLQPKLPETIRFVLDVHLGKLAKALRMLGFDTVYRNDLDDKTIAELAQNENRIVLTRDVNLLKMKAINWGYWLRSQFLEEQLAEVIQYFKLQNKFAPFTRCLECNGLIHEVRKEDVLGVLPPNTRKYFSEFYQCESCRKVYWKGSHYERMQQFIDNFQ</sequence>
<name>A0ABW0E7B8_9BACT</name>
<dbReference type="Pfam" id="PF01927">
    <property type="entry name" value="Mut7-C"/>
    <property type="match status" value="1"/>
</dbReference>
<dbReference type="RefSeq" id="WP_378016177.1">
    <property type="nucleotide sequence ID" value="NZ_JBHSKT010000002.1"/>
</dbReference>
<evidence type="ECO:0000259" key="3">
    <source>
        <dbReference type="Pfam" id="PF14451"/>
    </source>
</evidence>
<evidence type="ECO:0000259" key="2">
    <source>
        <dbReference type="Pfam" id="PF01927"/>
    </source>
</evidence>
<dbReference type="InterPro" id="IPR002782">
    <property type="entry name" value="Mut7-C_RNAse_dom"/>
</dbReference>
<dbReference type="Pfam" id="PF14451">
    <property type="entry name" value="Ub-Mut7C"/>
    <property type="match status" value="1"/>
</dbReference>
<dbReference type="EMBL" id="JBHSKT010000002">
    <property type="protein sequence ID" value="MFC5269797.1"/>
    <property type="molecule type" value="Genomic_DNA"/>
</dbReference>
<dbReference type="InterPro" id="IPR016155">
    <property type="entry name" value="Mopterin_synth/thiamin_S_b"/>
</dbReference>
<organism evidence="4 5">
    <name type="scientific">Adhaeribacter terreus</name>
    <dbReference type="NCBI Taxonomy" id="529703"/>
    <lineage>
        <taxon>Bacteria</taxon>
        <taxon>Pseudomonadati</taxon>
        <taxon>Bacteroidota</taxon>
        <taxon>Cytophagia</taxon>
        <taxon>Cytophagales</taxon>
        <taxon>Hymenobacteraceae</taxon>
        <taxon>Adhaeribacter</taxon>
    </lineage>
</organism>
<comment type="caution">
    <text evidence="4">The sequence shown here is derived from an EMBL/GenBank/DDBJ whole genome shotgun (WGS) entry which is preliminary data.</text>
</comment>
<accession>A0ABW0E7B8</accession>
<dbReference type="PROSITE" id="PS50889">
    <property type="entry name" value="S4"/>
    <property type="match status" value="1"/>
</dbReference>
<reference evidence="5" key="1">
    <citation type="journal article" date="2019" name="Int. J. Syst. Evol. Microbiol.">
        <title>The Global Catalogue of Microorganisms (GCM) 10K type strain sequencing project: providing services to taxonomists for standard genome sequencing and annotation.</title>
        <authorList>
            <consortium name="The Broad Institute Genomics Platform"/>
            <consortium name="The Broad Institute Genome Sequencing Center for Infectious Disease"/>
            <person name="Wu L."/>
            <person name="Ma J."/>
        </authorList>
    </citation>
    <scope>NUCLEOTIDE SEQUENCE [LARGE SCALE GENOMIC DNA]</scope>
    <source>
        <strain evidence="5">KACC 12602</strain>
    </source>
</reference>
<feature type="domain" description="Mut7-C RNAse" evidence="2">
    <location>
        <begin position="97"/>
        <end position="240"/>
    </location>
</feature>
<dbReference type="SUPFAM" id="SSF54285">
    <property type="entry name" value="MoaD/ThiS"/>
    <property type="match status" value="1"/>
</dbReference>
<evidence type="ECO:0000313" key="5">
    <source>
        <dbReference type="Proteomes" id="UP001596161"/>
    </source>
</evidence>
<dbReference type="Proteomes" id="UP001596161">
    <property type="component" value="Unassembled WGS sequence"/>
</dbReference>
<evidence type="ECO:0000256" key="1">
    <source>
        <dbReference type="PROSITE-ProRule" id="PRU00182"/>
    </source>
</evidence>
<gene>
    <name evidence="4" type="ORF">ACFPIB_04185</name>
</gene>
<dbReference type="PANTHER" id="PTHR39081">
    <property type="entry name" value="MUT7-C DOMAIN-CONTAINING PROTEIN"/>
    <property type="match status" value="1"/>
</dbReference>
<proteinExistence type="predicted"/>
<feature type="domain" description="Ubiquitin Mut7-C" evidence="3">
    <location>
        <begin position="4"/>
        <end position="81"/>
    </location>
</feature>
<keyword evidence="1" id="KW-0694">RNA-binding</keyword>
<evidence type="ECO:0000313" key="4">
    <source>
        <dbReference type="EMBL" id="MFC5269797.1"/>
    </source>
</evidence>
<dbReference type="PANTHER" id="PTHR39081:SF1">
    <property type="entry name" value="MUT7-C RNASE DOMAIN-CONTAINING PROTEIN"/>
    <property type="match status" value="1"/>
</dbReference>
<dbReference type="InterPro" id="IPR027798">
    <property type="entry name" value="Ub_Mut7C"/>
</dbReference>